<keyword evidence="3" id="KW-1185">Reference proteome</keyword>
<dbReference type="InterPro" id="IPR034751">
    <property type="entry name" value="Yippee"/>
</dbReference>
<evidence type="ECO:0000259" key="1">
    <source>
        <dbReference type="PROSITE" id="PS51792"/>
    </source>
</evidence>
<dbReference type="AlphaFoldDB" id="A0A7J6I3C0"/>
<gene>
    <name evidence="2" type="ORF">G4B88_001692</name>
</gene>
<feature type="non-terminal residue" evidence="2">
    <location>
        <position position="1"/>
    </location>
</feature>
<dbReference type="PROSITE" id="PS51792">
    <property type="entry name" value="YIPPEE"/>
    <property type="match status" value="1"/>
</dbReference>
<sequence>LFRIELTILIAKETTKILLSFWEKLSNRDMGRLFLITIEAEGEGIIYVCSKCNNHITHSHHIVPPPDISFPGNGQGRLAFSKVVNIFTDGIIEVDSTGVFEFEQMYCVGCGELIGWKIVQGVGGLDLTKQLDKNDEV</sequence>
<evidence type="ECO:0000313" key="2">
    <source>
        <dbReference type="EMBL" id="KAF4401498.1"/>
    </source>
</evidence>
<feature type="domain" description="Yippee" evidence="1">
    <location>
        <begin position="45"/>
        <end position="137"/>
    </location>
</feature>
<protein>
    <recommendedName>
        <fullName evidence="1">Yippee domain-containing protein</fullName>
    </recommendedName>
</protein>
<comment type="caution">
    <text evidence="2">The sequence shown here is derived from an EMBL/GenBank/DDBJ whole genome shotgun (WGS) entry which is preliminary data.</text>
</comment>
<name>A0A7J6I3C0_CANSA</name>
<evidence type="ECO:0000313" key="3">
    <source>
        <dbReference type="Proteomes" id="UP000583929"/>
    </source>
</evidence>
<organism evidence="2 3">
    <name type="scientific">Cannabis sativa</name>
    <name type="common">Hemp</name>
    <name type="synonym">Marijuana</name>
    <dbReference type="NCBI Taxonomy" id="3483"/>
    <lineage>
        <taxon>Eukaryota</taxon>
        <taxon>Viridiplantae</taxon>
        <taxon>Streptophyta</taxon>
        <taxon>Embryophyta</taxon>
        <taxon>Tracheophyta</taxon>
        <taxon>Spermatophyta</taxon>
        <taxon>Magnoliopsida</taxon>
        <taxon>eudicotyledons</taxon>
        <taxon>Gunneridae</taxon>
        <taxon>Pentapetalae</taxon>
        <taxon>rosids</taxon>
        <taxon>fabids</taxon>
        <taxon>Rosales</taxon>
        <taxon>Cannabaceae</taxon>
        <taxon>Cannabis</taxon>
    </lineage>
</organism>
<dbReference type="Proteomes" id="UP000583929">
    <property type="component" value="Unassembled WGS sequence"/>
</dbReference>
<proteinExistence type="predicted"/>
<reference evidence="2 3" key="1">
    <citation type="journal article" date="2020" name="bioRxiv">
        <title>Sequence and annotation of 42 cannabis genomes reveals extensive copy number variation in cannabinoid synthesis and pathogen resistance genes.</title>
        <authorList>
            <person name="Mckernan K.J."/>
            <person name="Helbert Y."/>
            <person name="Kane L.T."/>
            <person name="Ebling H."/>
            <person name="Zhang L."/>
            <person name="Liu B."/>
            <person name="Eaton Z."/>
            <person name="Mclaughlin S."/>
            <person name="Kingan S."/>
            <person name="Baybayan P."/>
            <person name="Concepcion G."/>
            <person name="Jordan M."/>
            <person name="Riva A."/>
            <person name="Barbazuk W."/>
            <person name="Harkins T."/>
        </authorList>
    </citation>
    <scope>NUCLEOTIDE SEQUENCE [LARGE SCALE GENOMIC DNA]</scope>
    <source>
        <strain evidence="3">cv. Jamaican Lion 4</strain>
        <tissue evidence="2">Leaf</tissue>
    </source>
</reference>
<accession>A0A7J6I3C0</accession>
<dbReference type="GO" id="GO:0046872">
    <property type="term" value="F:metal ion binding"/>
    <property type="evidence" value="ECO:0007669"/>
    <property type="project" value="UniProtKB-KW"/>
</dbReference>
<dbReference type="EMBL" id="JAATIQ010000012">
    <property type="protein sequence ID" value="KAF4401498.1"/>
    <property type="molecule type" value="Genomic_DNA"/>
</dbReference>